<dbReference type="EMBL" id="UYWY01006370">
    <property type="protein sequence ID" value="VDM29847.1"/>
    <property type="molecule type" value="Genomic_DNA"/>
</dbReference>
<dbReference type="AlphaFoldDB" id="A0A183U6L0"/>
<dbReference type="GO" id="GO:0003700">
    <property type="term" value="F:DNA-binding transcription factor activity"/>
    <property type="evidence" value="ECO:0007669"/>
    <property type="project" value="TreeGrafter"/>
</dbReference>
<dbReference type="GO" id="GO:0005634">
    <property type="term" value="C:nucleus"/>
    <property type="evidence" value="ECO:0007669"/>
    <property type="project" value="TreeGrafter"/>
</dbReference>
<dbReference type="PANTHER" id="PTHR46011:SF6">
    <property type="entry name" value="HIGH ZINC ACTIVATED NUCLEAR RECEPTOR PROTEIN"/>
    <property type="match status" value="1"/>
</dbReference>
<dbReference type="PROSITE" id="PS51843">
    <property type="entry name" value="NR_LBD"/>
    <property type="match status" value="1"/>
</dbReference>
<feature type="domain" description="NR LBD" evidence="4">
    <location>
        <begin position="1"/>
        <end position="188"/>
    </location>
</feature>
<dbReference type="PANTHER" id="PTHR46011">
    <property type="entry name" value="NUCLEAR HORMONE RECEPTOR FAMILY MEMBER NHR-86-RELATED"/>
    <property type="match status" value="1"/>
</dbReference>
<dbReference type="InterPro" id="IPR035500">
    <property type="entry name" value="NHR-like_dom_sf"/>
</dbReference>
<evidence type="ECO:0000259" key="4">
    <source>
        <dbReference type="PROSITE" id="PS51843"/>
    </source>
</evidence>
<evidence type="ECO:0000313" key="6">
    <source>
        <dbReference type="Proteomes" id="UP000050794"/>
    </source>
</evidence>
<dbReference type="Pfam" id="PF00104">
    <property type="entry name" value="Hormone_recep"/>
    <property type="match status" value="1"/>
</dbReference>
<dbReference type="SMART" id="SM00430">
    <property type="entry name" value="HOLI"/>
    <property type="match status" value="1"/>
</dbReference>
<evidence type="ECO:0000313" key="5">
    <source>
        <dbReference type="EMBL" id="VDM29847.1"/>
    </source>
</evidence>
<keyword evidence="6" id="KW-1185">Reference proteome</keyword>
<evidence type="ECO:0000256" key="1">
    <source>
        <dbReference type="ARBA" id="ARBA00023015"/>
    </source>
</evidence>
<proteinExistence type="predicted"/>
<reference evidence="7" key="1">
    <citation type="submission" date="2016-06" db="UniProtKB">
        <authorList>
            <consortium name="WormBaseParasite"/>
        </authorList>
    </citation>
    <scope>IDENTIFICATION</scope>
</reference>
<accession>A0A183U6L0</accession>
<keyword evidence="2" id="KW-0804">Transcription</keyword>
<gene>
    <name evidence="5" type="ORF">TCNE_LOCUS4130</name>
</gene>
<sequence length="284" mass="32665">IVLFKNFFSYYTNSDRAFQSYRAFGRDPNNDRLLMPDGGYIKMSELEKFYENTINCKADPMEAARIFRPVMTFIVNAIVGHMRRIEMSEYEYVAMLGMFLWNDALSNIAKETIEVVWSTRSAIFEDLHIHYRSRGLSDIQASVKLGNLMLLIPKIQVGHFENITSQPLFTMNDYTLVIASIFSSFTGHCIFKYGISCAFTAPPYLGGLSKSIFGGFCNSFSNPKILVLLLYLQLQFWISKLRSVPNILCEIYATFSFPQPHIHMRKCFRTDFSVLGAFVKLTLR</sequence>
<reference evidence="5 6" key="2">
    <citation type="submission" date="2018-11" db="EMBL/GenBank/DDBJ databases">
        <authorList>
            <consortium name="Pathogen Informatics"/>
        </authorList>
    </citation>
    <scope>NUCLEOTIDE SEQUENCE [LARGE SCALE GENOMIC DNA]</scope>
</reference>
<dbReference type="Proteomes" id="UP000050794">
    <property type="component" value="Unassembled WGS sequence"/>
</dbReference>
<dbReference type="Gene3D" id="1.10.565.10">
    <property type="entry name" value="Retinoid X Receptor"/>
    <property type="match status" value="1"/>
</dbReference>
<dbReference type="SUPFAM" id="SSF48508">
    <property type="entry name" value="Nuclear receptor ligand-binding domain"/>
    <property type="match status" value="1"/>
</dbReference>
<protein>
    <submittedName>
        <fullName evidence="7">NR LBD domain-containing protein</fullName>
    </submittedName>
</protein>
<keyword evidence="3" id="KW-0675">Receptor</keyword>
<dbReference type="WBParaSite" id="TCNE_0000413001-mRNA-1">
    <property type="protein sequence ID" value="TCNE_0000413001-mRNA-1"/>
    <property type="gene ID" value="TCNE_0000413001"/>
</dbReference>
<evidence type="ECO:0000256" key="2">
    <source>
        <dbReference type="ARBA" id="ARBA00023163"/>
    </source>
</evidence>
<name>A0A183U6L0_TOXCA</name>
<evidence type="ECO:0000256" key="3">
    <source>
        <dbReference type="ARBA" id="ARBA00023170"/>
    </source>
</evidence>
<keyword evidence="1" id="KW-0805">Transcription regulation</keyword>
<dbReference type="InterPro" id="IPR000536">
    <property type="entry name" value="Nucl_hrmn_rcpt_lig-bd"/>
</dbReference>
<organism evidence="6 7">
    <name type="scientific">Toxocara canis</name>
    <name type="common">Canine roundworm</name>
    <dbReference type="NCBI Taxonomy" id="6265"/>
    <lineage>
        <taxon>Eukaryota</taxon>
        <taxon>Metazoa</taxon>
        <taxon>Ecdysozoa</taxon>
        <taxon>Nematoda</taxon>
        <taxon>Chromadorea</taxon>
        <taxon>Rhabditida</taxon>
        <taxon>Spirurina</taxon>
        <taxon>Ascaridomorpha</taxon>
        <taxon>Ascaridoidea</taxon>
        <taxon>Toxocaridae</taxon>
        <taxon>Toxocara</taxon>
    </lineage>
</organism>
<evidence type="ECO:0000313" key="7">
    <source>
        <dbReference type="WBParaSite" id="TCNE_0000413001-mRNA-1"/>
    </source>
</evidence>